<proteinExistence type="predicted"/>
<gene>
    <name evidence="2" type="ORF">RIMI_LOCUS17345713</name>
</gene>
<accession>A0ABN9MA00</accession>
<evidence type="ECO:0000259" key="1">
    <source>
        <dbReference type="SMART" id="SM00731"/>
    </source>
</evidence>
<feature type="domain" description="SprT-like" evidence="1">
    <location>
        <begin position="29"/>
        <end position="158"/>
    </location>
</feature>
<dbReference type="Proteomes" id="UP001176940">
    <property type="component" value="Unassembled WGS sequence"/>
</dbReference>
<dbReference type="InterPro" id="IPR006640">
    <property type="entry name" value="SprT-like_domain"/>
</dbReference>
<feature type="non-terminal residue" evidence="2">
    <location>
        <position position="1"/>
    </location>
</feature>
<dbReference type="EMBL" id="CAUEEQ010050397">
    <property type="protein sequence ID" value="CAJ0960536.1"/>
    <property type="molecule type" value="Genomic_DNA"/>
</dbReference>
<evidence type="ECO:0000313" key="2">
    <source>
        <dbReference type="EMBL" id="CAJ0960536.1"/>
    </source>
</evidence>
<reference evidence="2" key="1">
    <citation type="submission" date="2023-07" db="EMBL/GenBank/DDBJ databases">
        <authorList>
            <person name="Stuckert A."/>
        </authorList>
    </citation>
    <scope>NUCLEOTIDE SEQUENCE</scope>
</reference>
<dbReference type="Pfam" id="PF10263">
    <property type="entry name" value="SprT-like"/>
    <property type="match status" value="1"/>
</dbReference>
<dbReference type="PANTHER" id="PTHR23099">
    <property type="entry name" value="TRANSCRIPTIONAL REGULATOR"/>
    <property type="match status" value="1"/>
</dbReference>
<evidence type="ECO:0000313" key="3">
    <source>
        <dbReference type="Proteomes" id="UP001176940"/>
    </source>
</evidence>
<dbReference type="PANTHER" id="PTHR23099:SF0">
    <property type="entry name" value="GERM CELL NUCLEAR ACIDIC PROTEIN"/>
    <property type="match status" value="1"/>
</dbReference>
<keyword evidence="3" id="KW-1185">Reference proteome</keyword>
<sequence length="160" mass="18451">PICTIQGCFIEDITSPASPYVQDFQNTKHELVTRLFELYNSTVFEDELPESKIKFTWSKRLTATCAYCTNIYKDGEQYSTIELSDEVCDSTERLRDALAHELCHVACWHIEGVQNDGHGPLWRSYTEKVIHVHPELPPVRTYHAYDINYPYNYACAGCGY</sequence>
<organism evidence="2 3">
    <name type="scientific">Ranitomeya imitator</name>
    <name type="common">mimic poison frog</name>
    <dbReference type="NCBI Taxonomy" id="111125"/>
    <lineage>
        <taxon>Eukaryota</taxon>
        <taxon>Metazoa</taxon>
        <taxon>Chordata</taxon>
        <taxon>Craniata</taxon>
        <taxon>Vertebrata</taxon>
        <taxon>Euteleostomi</taxon>
        <taxon>Amphibia</taxon>
        <taxon>Batrachia</taxon>
        <taxon>Anura</taxon>
        <taxon>Neobatrachia</taxon>
        <taxon>Hyloidea</taxon>
        <taxon>Dendrobatidae</taxon>
        <taxon>Dendrobatinae</taxon>
        <taxon>Ranitomeya</taxon>
    </lineage>
</organism>
<dbReference type="SMART" id="SM00731">
    <property type="entry name" value="SprT"/>
    <property type="match status" value="1"/>
</dbReference>
<feature type="non-terminal residue" evidence="2">
    <location>
        <position position="160"/>
    </location>
</feature>
<name>A0ABN9MA00_9NEOB</name>
<protein>
    <recommendedName>
        <fullName evidence="1">SprT-like domain-containing protein</fullName>
    </recommendedName>
</protein>
<comment type="caution">
    <text evidence="2">The sequence shown here is derived from an EMBL/GenBank/DDBJ whole genome shotgun (WGS) entry which is preliminary data.</text>
</comment>